<protein>
    <submittedName>
        <fullName evidence="2">Uncharacterized protein</fullName>
    </submittedName>
</protein>
<comment type="caution">
    <text evidence="2">The sequence shown here is derived from an EMBL/GenBank/DDBJ whole genome shotgun (WGS) entry which is preliminary data.</text>
</comment>
<evidence type="ECO:0000313" key="3">
    <source>
        <dbReference type="Proteomes" id="UP000054988"/>
    </source>
</evidence>
<dbReference type="EMBL" id="LATX01001546">
    <property type="protein sequence ID" value="KTB40825.1"/>
    <property type="molecule type" value="Genomic_DNA"/>
</dbReference>
<reference evidence="2 3" key="1">
    <citation type="submission" date="2015-12" db="EMBL/GenBank/DDBJ databases">
        <title>Draft genome sequence of Moniliophthora roreri, the causal agent of frosty pod rot of cacao.</title>
        <authorList>
            <person name="Aime M.C."/>
            <person name="Diaz-Valderrama J.R."/>
            <person name="Kijpornyongpan T."/>
            <person name="Phillips-Mora W."/>
        </authorList>
    </citation>
    <scope>NUCLEOTIDE SEQUENCE [LARGE SCALE GENOMIC DNA]</scope>
    <source>
        <strain evidence="2 3">MCA 2952</strain>
    </source>
</reference>
<dbReference type="AlphaFoldDB" id="A0A0W0FX00"/>
<gene>
    <name evidence="2" type="ORF">WG66_6601</name>
</gene>
<proteinExistence type="predicted"/>
<organism evidence="2 3">
    <name type="scientific">Moniliophthora roreri</name>
    <name type="common">Frosty pod rot fungus</name>
    <name type="synonym">Monilia roreri</name>
    <dbReference type="NCBI Taxonomy" id="221103"/>
    <lineage>
        <taxon>Eukaryota</taxon>
        <taxon>Fungi</taxon>
        <taxon>Dikarya</taxon>
        <taxon>Basidiomycota</taxon>
        <taxon>Agaricomycotina</taxon>
        <taxon>Agaricomycetes</taxon>
        <taxon>Agaricomycetidae</taxon>
        <taxon>Agaricales</taxon>
        <taxon>Marasmiineae</taxon>
        <taxon>Marasmiaceae</taxon>
        <taxon>Moniliophthora</taxon>
    </lineage>
</organism>
<evidence type="ECO:0000256" key="1">
    <source>
        <dbReference type="SAM" id="MobiDB-lite"/>
    </source>
</evidence>
<sequence>MPIPSQPLPELSDVGTGTSTLPNSVDFQDIILENSTVGKMFKYTGLASAVANGTDKMGFILDAAAGIEDAAMDVDLGANTALASVLAGASTGVTEGTESHYKSLMKQCEKFLCDNKLINEDEDFFCNMPHEDAPLLICAWILDACDSFLLNGNESCCYLWVRPCMPTGKPPMAQKRGFGENARQSISISTSLTVHSESSLLQGSRRRGTNKLLSNHRGNNWPAIRHKSAA</sequence>
<feature type="region of interest" description="Disordered" evidence="1">
    <location>
        <begin position="211"/>
        <end position="230"/>
    </location>
</feature>
<accession>A0A0W0FX00</accession>
<evidence type="ECO:0000313" key="2">
    <source>
        <dbReference type="EMBL" id="KTB40825.1"/>
    </source>
</evidence>
<dbReference type="Proteomes" id="UP000054988">
    <property type="component" value="Unassembled WGS sequence"/>
</dbReference>
<name>A0A0W0FX00_MONRR</name>